<dbReference type="Pfam" id="PF08448">
    <property type="entry name" value="PAS_4"/>
    <property type="match status" value="1"/>
</dbReference>
<dbReference type="InterPro" id="IPR003661">
    <property type="entry name" value="HisK_dim/P_dom"/>
</dbReference>
<feature type="domain" description="PAC" evidence="22">
    <location>
        <begin position="767"/>
        <end position="820"/>
    </location>
</feature>
<comment type="caution">
    <text evidence="24">The sequence shown here is derived from an EMBL/GenBank/DDBJ whole genome shotgun (WGS) entry which is preliminary data.</text>
</comment>
<dbReference type="PANTHER" id="PTHR45339">
    <property type="entry name" value="HYBRID SIGNAL TRANSDUCTION HISTIDINE KINASE J"/>
    <property type="match status" value="1"/>
</dbReference>
<dbReference type="InterPro" id="IPR004358">
    <property type="entry name" value="Sig_transdc_His_kin-like_C"/>
</dbReference>
<dbReference type="InterPro" id="IPR007895">
    <property type="entry name" value="MASE1"/>
</dbReference>
<evidence type="ECO:0000256" key="10">
    <source>
        <dbReference type="ARBA" id="ARBA00022840"/>
    </source>
</evidence>
<feature type="domain" description="PAS" evidence="21">
    <location>
        <begin position="580"/>
        <end position="636"/>
    </location>
</feature>
<dbReference type="GO" id="GO:0000155">
    <property type="term" value="F:phosphorelay sensor kinase activity"/>
    <property type="evidence" value="ECO:0007669"/>
    <property type="project" value="InterPro"/>
</dbReference>
<dbReference type="InterPro" id="IPR000700">
    <property type="entry name" value="PAS-assoc_C"/>
</dbReference>
<dbReference type="InterPro" id="IPR003594">
    <property type="entry name" value="HATPase_dom"/>
</dbReference>
<evidence type="ECO:0000256" key="14">
    <source>
        <dbReference type="ARBA" id="ARBA00064003"/>
    </source>
</evidence>
<feature type="transmembrane region" description="Helical" evidence="18">
    <location>
        <begin position="531"/>
        <end position="551"/>
    </location>
</feature>
<comment type="subunit">
    <text evidence="14">At low DSF concentrations, interacts with RpfF.</text>
</comment>
<comment type="catalytic activity">
    <reaction evidence="1">
        <text>ATP + protein L-histidine = ADP + protein N-phospho-L-histidine.</text>
        <dbReference type="EC" id="2.7.13.3"/>
    </reaction>
</comment>
<keyword evidence="10" id="KW-0067">ATP-binding</keyword>
<evidence type="ECO:0000313" key="25">
    <source>
        <dbReference type="Proteomes" id="UP000253529"/>
    </source>
</evidence>
<dbReference type="SMART" id="SM00388">
    <property type="entry name" value="HisKA"/>
    <property type="match status" value="1"/>
</dbReference>
<feature type="transmembrane region" description="Helical" evidence="18">
    <location>
        <begin position="40"/>
        <end position="61"/>
    </location>
</feature>
<feature type="domain" description="PAS" evidence="21">
    <location>
        <begin position="691"/>
        <end position="763"/>
    </location>
</feature>
<evidence type="ECO:0000256" key="2">
    <source>
        <dbReference type="ARBA" id="ARBA00004651"/>
    </source>
</evidence>
<dbReference type="Pfam" id="PF02518">
    <property type="entry name" value="HATPase_c"/>
    <property type="match status" value="1"/>
</dbReference>
<feature type="transmembrane region" description="Helical" evidence="18">
    <location>
        <begin position="116"/>
        <end position="135"/>
    </location>
</feature>
<feature type="domain" description="CHASE" evidence="23">
    <location>
        <begin position="285"/>
        <end position="515"/>
    </location>
</feature>
<feature type="transmembrane region" description="Helical" evidence="18">
    <location>
        <begin position="188"/>
        <end position="209"/>
    </location>
</feature>
<dbReference type="FunFam" id="3.30.565.10:FF:000010">
    <property type="entry name" value="Sensor histidine kinase RcsC"/>
    <property type="match status" value="1"/>
</dbReference>
<dbReference type="CDD" id="cd00082">
    <property type="entry name" value="HisKA"/>
    <property type="match status" value="1"/>
</dbReference>
<dbReference type="InterPro" id="IPR001789">
    <property type="entry name" value="Sig_transdc_resp-reg_receiver"/>
</dbReference>
<feature type="transmembrane region" description="Helical" evidence="18">
    <location>
        <begin position="155"/>
        <end position="176"/>
    </location>
</feature>
<dbReference type="InterPro" id="IPR013655">
    <property type="entry name" value="PAS_fold_3"/>
</dbReference>
<evidence type="ECO:0000256" key="9">
    <source>
        <dbReference type="ARBA" id="ARBA00022777"/>
    </source>
</evidence>
<evidence type="ECO:0000313" key="24">
    <source>
        <dbReference type="EMBL" id="RBP16086.1"/>
    </source>
</evidence>
<dbReference type="Gene3D" id="3.30.450.20">
    <property type="entry name" value="PAS domain"/>
    <property type="match status" value="2"/>
</dbReference>
<dbReference type="EC" id="2.7.13.3" evidence="3"/>
<feature type="transmembrane region" description="Helical" evidence="18">
    <location>
        <begin position="221"/>
        <end position="241"/>
    </location>
</feature>
<dbReference type="NCBIfam" id="TIGR00229">
    <property type="entry name" value="sensory_box"/>
    <property type="match status" value="2"/>
</dbReference>
<dbReference type="SMART" id="SM00387">
    <property type="entry name" value="HATPase_c"/>
    <property type="match status" value="1"/>
</dbReference>
<evidence type="ECO:0000256" key="8">
    <source>
        <dbReference type="ARBA" id="ARBA00022741"/>
    </source>
</evidence>
<dbReference type="Gene3D" id="3.40.50.2300">
    <property type="match status" value="1"/>
</dbReference>
<dbReference type="CDD" id="cd17546">
    <property type="entry name" value="REC_hyHK_CKI1_RcsC-like"/>
    <property type="match status" value="1"/>
</dbReference>
<evidence type="ECO:0000256" key="7">
    <source>
        <dbReference type="ARBA" id="ARBA00022692"/>
    </source>
</evidence>
<dbReference type="InterPro" id="IPR013656">
    <property type="entry name" value="PAS_4"/>
</dbReference>
<keyword evidence="6" id="KW-0808">Transferase</keyword>
<dbReference type="PROSITE" id="PS50839">
    <property type="entry name" value="CHASE"/>
    <property type="match status" value="1"/>
</dbReference>
<evidence type="ECO:0000256" key="16">
    <source>
        <dbReference type="PROSITE-ProRule" id="PRU00169"/>
    </source>
</evidence>
<dbReference type="SMART" id="SM01079">
    <property type="entry name" value="CHASE"/>
    <property type="match status" value="1"/>
</dbReference>
<dbReference type="Pfam" id="PF05231">
    <property type="entry name" value="MASE1"/>
    <property type="match status" value="1"/>
</dbReference>
<evidence type="ECO:0000256" key="1">
    <source>
        <dbReference type="ARBA" id="ARBA00000085"/>
    </source>
</evidence>
<dbReference type="Pfam" id="PF00512">
    <property type="entry name" value="HisKA"/>
    <property type="match status" value="1"/>
</dbReference>
<evidence type="ECO:0000256" key="6">
    <source>
        <dbReference type="ARBA" id="ARBA00022679"/>
    </source>
</evidence>
<dbReference type="EMBL" id="QNRK01000006">
    <property type="protein sequence ID" value="RBP16086.1"/>
    <property type="molecule type" value="Genomic_DNA"/>
</dbReference>
<name>A0A366FPM7_9HYPH</name>
<dbReference type="InterPro" id="IPR036097">
    <property type="entry name" value="HisK_dim/P_sf"/>
</dbReference>
<dbReference type="InterPro" id="IPR035965">
    <property type="entry name" value="PAS-like_dom_sf"/>
</dbReference>
<dbReference type="SUPFAM" id="SSF55785">
    <property type="entry name" value="PYP-like sensor domain (PAS domain)"/>
    <property type="match status" value="2"/>
</dbReference>
<evidence type="ECO:0000259" key="21">
    <source>
        <dbReference type="PROSITE" id="PS50112"/>
    </source>
</evidence>
<dbReference type="InterPro" id="IPR001610">
    <property type="entry name" value="PAC"/>
</dbReference>
<dbReference type="InterPro" id="IPR042240">
    <property type="entry name" value="CHASE_sf"/>
</dbReference>
<dbReference type="Gene3D" id="3.30.565.10">
    <property type="entry name" value="Histidine kinase-like ATPase, C-terminal domain"/>
    <property type="match status" value="1"/>
</dbReference>
<proteinExistence type="predicted"/>
<keyword evidence="11 18" id="KW-1133">Transmembrane helix</keyword>
<keyword evidence="8" id="KW-0547">Nucleotide-binding</keyword>
<evidence type="ECO:0000256" key="18">
    <source>
        <dbReference type="SAM" id="Phobius"/>
    </source>
</evidence>
<feature type="domain" description="Response regulatory" evidence="20">
    <location>
        <begin position="1179"/>
        <end position="1296"/>
    </location>
</feature>
<dbReference type="Proteomes" id="UP000253529">
    <property type="component" value="Unassembled WGS sequence"/>
</dbReference>
<dbReference type="PRINTS" id="PR00344">
    <property type="entry name" value="BCTRLSENSOR"/>
</dbReference>
<dbReference type="InterPro" id="IPR005467">
    <property type="entry name" value="His_kinase_dom"/>
</dbReference>
<evidence type="ECO:0000256" key="5">
    <source>
        <dbReference type="ARBA" id="ARBA00022553"/>
    </source>
</evidence>
<dbReference type="GO" id="GO:0005524">
    <property type="term" value="F:ATP binding"/>
    <property type="evidence" value="ECO:0007669"/>
    <property type="project" value="UniProtKB-KW"/>
</dbReference>
<evidence type="ECO:0000259" key="22">
    <source>
        <dbReference type="PROSITE" id="PS50113"/>
    </source>
</evidence>
<evidence type="ECO:0000259" key="19">
    <source>
        <dbReference type="PROSITE" id="PS50109"/>
    </source>
</evidence>
<evidence type="ECO:0000256" key="17">
    <source>
        <dbReference type="SAM" id="MobiDB-lite"/>
    </source>
</evidence>
<dbReference type="CDD" id="cd00130">
    <property type="entry name" value="PAS"/>
    <property type="match status" value="2"/>
</dbReference>
<dbReference type="Gene3D" id="1.10.287.130">
    <property type="match status" value="1"/>
</dbReference>
<sequence length="1314" mass="141010">MSWRRYPPFRFSNKGRIVGRDAVGRHERSKRTTGHQRHSAVLTALAYIVVGAASLALSRALGGTLIVWPPAGLAVAAVALVGPSAALGVAAGAFLLRAGGAVILSDPSDLLHAQMASSSVALAAAVQALCGAWLFRRAHAFPFDRVDARSVGLFLALGTAAGALGALFVTASFLALGRLALGELPFALALRACQEALGIIAVAPMVVIGVRAPEGERLRRIAPVAFAALLALTAATAILAIDVRAEHRARSAEIDRQTGDLARRIDNTLQLGANAVGGVAGLFETPAERTLAEFDAVAKRVFAFGLGIHAIEWIPRVASADRDAYEAAMGAQWGRPFSIVERANGKLAPATGRGVYFPVGYAYPLRSNEGALGFDVASDAVRRAALLAAESSGRPAATAPVRLVQNEAMGILLVSPVFDPRQGPEAASLKGFAVGVFDVPIVLDIALKGLDQSLVNYWVLDKTDPGKTVILHGNAAGRPEHFRRSDLVSRTFGFGEPELAGQAAIDFAGREWVVWVAPTEAYLAGHVGAGLFLILFGGLLLTAVACGVALIETDLQRELVADREKELRDQKFALDQHAIVSVTDAKGRIVYANDRFCRMSGYPRERLLGRPHSLVSSHRHDSAFYRDLWRTILSGKVWSGEICNRSASGETYWLQSSIVPLRDRDGRISRFINIATDITGSKKLEHDLRGSEERLAIALRAASTGLWDYDPVSDKAVYSDTWYTMLGYHPGELPATGAAFLSILHPDDLAEYQNALEAHVSGTSSLIEAEIRLRRKDGGWSWIKTVGKVVERGPDSSPTRIIGVHRDVTSARRARVDLAAARDAADHANQAKSDFLAAMSHEIRTPMNGVIGMSALLEETSLTPEQRRYVLTIRQSGEALIELIGDILDFTRLEAGRLDIERREFDPVTVVENALELLEPVAARKGLRIEMDIAGERVGRALGDPGRLRQILFNLAGNAVKFTANGRVTIRLIGMSRERLRFEVEDTGIGVPAERRERLFKEFSQGDPSITRKYGGAGLGLAISKRLVAAMGGEIGFDSREALGSTFWFETPVGRCDDGDPRPDPSPWLRAALACRLERGRDAALGVLAYCGFEIADPETADVVFIDAADVSTAAGRGATKMKLLFGAGRREADPPGTVALGGVLTPTRIRRALEDCGRDRASPVQTSADRAAAHPTLRILVVEDTLTNQEVLAGLLQRLGHAVDIAGNGFEAVEKVESDDFDLVFMDVRMPGMDGLEATRRIRAMPAAKAQVRIVAMTAGAMTFEEQACRDAGMDDFVSKPFNRKKLLDALAKAAPEPPADPSGFPSAGGRAA</sequence>
<dbReference type="InterPro" id="IPR000014">
    <property type="entry name" value="PAS"/>
</dbReference>
<dbReference type="SMART" id="SM00448">
    <property type="entry name" value="REC"/>
    <property type="match status" value="1"/>
</dbReference>
<evidence type="ECO:0000256" key="13">
    <source>
        <dbReference type="ARBA" id="ARBA00023136"/>
    </source>
</evidence>
<dbReference type="Pfam" id="PF08447">
    <property type="entry name" value="PAS_3"/>
    <property type="match status" value="1"/>
</dbReference>
<evidence type="ECO:0000259" key="23">
    <source>
        <dbReference type="PROSITE" id="PS50839"/>
    </source>
</evidence>
<feature type="domain" description="Histidine kinase" evidence="19">
    <location>
        <begin position="838"/>
        <end position="1055"/>
    </location>
</feature>
<organism evidence="24 25">
    <name type="scientific">Roseiarcus fermentans</name>
    <dbReference type="NCBI Taxonomy" id="1473586"/>
    <lineage>
        <taxon>Bacteria</taxon>
        <taxon>Pseudomonadati</taxon>
        <taxon>Pseudomonadota</taxon>
        <taxon>Alphaproteobacteria</taxon>
        <taxon>Hyphomicrobiales</taxon>
        <taxon>Roseiarcaceae</taxon>
        <taxon>Roseiarcus</taxon>
    </lineage>
</organism>
<keyword evidence="13 18" id="KW-0472">Membrane</keyword>
<reference evidence="24 25" key="1">
    <citation type="submission" date="2018-06" db="EMBL/GenBank/DDBJ databases">
        <title>Genomic Encyclopedia of Type Strains, Phase IV (KMG-IV): sequencing the most valuable type-strain genomes for metagenomic binning, comparative biology and taxonomic classification.</title>
        <authorList>
            <person name="Goeker M."/>
        </authorList>
    </citation>
    <scope>NUCLEOTIDE SEQUENCE [LARGE SCALE GENOMIC DNA]</scope>
    <source>
        <strain evidence="24 25">DSM 24875</strain>
    </source>
</reference>
<accession>A0A366FPM7</accession>
<evidence type="ECO:0000259" key="20">
    <source>
        <dbReference type="PROSITE" id="PS50110"/>
    </source>
</evidence>
<dbReference type="GO" id="GO:0005886">
    <property type="term" value="C:plasma membrane"/>
    <property type="evidence" value="ECO:0007669"/>
    <property type="project" value="UniProtKB-SubCell"/>
</dbReference>
<dbReference type="PROSITE" id="PS50110">
    <property type="entry name" value="RESPONSE_REGULATORY"/>
    <property type="match status" value="1"/>
</dbReference>
<keyword evidence="9" id="KW-0418">Kinase</keyword>
<dbReference type="SMART" id="SM00086">
    <property type="entry name" value="PAC"/>
    <property type="match status" value="2"/>
</dbReference>
<dbReference type="SUPFAM" id="SSF47384">
    <property type="entry name" value="Homodimeric domain of signal transducing histidine kinase"/>
    <property type="match status" value="1"/>
</dbReference>
<feature type="domain" description="PAC" evidence="22">
    <location>
        <begin position="638"/>
        <end position="690"/>
    </location>
</feature>
<keyword evidence="12" id="KW-0902">Two-component regulatory system</keyword>
<dbReference type="CDD" id="cd16922">
    <property type="entry name" value="HATPase_EvgS-ArcB-TorS-like"/>
    <property type="match status" value="1"/>
</dbReference>
<dbReference type="PROSITE" id="PS50113">
    <property type="entry name" value="PAC"/>
    <property type="match status" value="2"/>
</dbReference>
<evidence type="ECO:0000256" key="4">
    <source>
        <dbReference type="ARBA" id="ARBA00022475"/>
    </source>
</evidence>
<evidence type="ECO:0000256" key="3">
    <source>
        <dbReference type="ARBA" id="ARBA00012438"/>
    </source>
</evidence>
<comment type="subcellular location">
    <subcellularLocation>
        <location evidence="2">Cell membrane</location>
        <topology evidence="2">Multi-pass membrane protein</topology>
    </subcellularLocation>
</comment>
<dbReference type="SMART" id="SM00091">
    <property type="entry name" value="PAS"/>
    <property type="match status" value="2"/>
</dbReference>
<dbReference type="PROSITE" id="PS50112">
    <property type="entry name" value="PAS"/>
    <property type="match status" value="2"/>
</dbReference>
<dbReference type="SUPFAM" id="SSF55874">
    <property type="entry name" value="ATPase domain of HSP90 chaperone/DNA topoisomerase II/histidine kinase"/>
    <property type="match status" value="1"/>
</dbReference>
<dbReference type="Gene3D" id="3.30.450.350">
    <property type="entry name" value="CHASE domain"/>
    <property type="match status" value="1"/>
</dbReference>
<dbReference type="PROSITE" id="PS50109">
    <property type="entry name" value="HIS_KIN"/>
    <property type="match status" value="1"/>
</dbReference>
<dbReference type="InterPro" id="IPR036890">
    <property type="entry name" value="HATPase_C_sf"/>
</dbReference>
<protein>
    <recommendedName>
        <fullName evidence="15">Sensory/regulatory protein RpfC</fullName>
        <ecNumber evidence="3">2.7.13.3</ecNumber>
    </recommendedName>
</protein>
<dbReference type="InterPro" id="IPR006189">
    <property type="entry name" value="CHASE_dom"/>
</dbReference>
<keyword evidence="25" id="KW-1185">Reference proteome</keyword>
<feature type="region of interest" description="Disordered" evidence="17">
    <location>
        <begin position="1291"/>
        <end position="1314"/>
    </location>
</feature>
<feature type="modified residue" description="4-aspartylphosphate" evidence="16">
    <location>
        <position position="1228"/>
    </location>
</feature>
<feature type="transmembrane region" description="Helical" evidence="18">
    <location>
        <begin position="73"/>
        <end position="96"/>
    </location>
</feature>
<dbReference type="FunFam" id="1.10.287.130:FF:000002">
    <property type="entry name" value="Two-component osmosensing histidine kinase"/>
    <property type="match status" value="1"/>
</dbReference>
<keyword evidence="7 18" id="KW-0812">Transmembrane</keyword>
<keyword evidence="4" id="KW-1003">Cell membrane</keyword>
<dbReference type="InterPro" id="IPR011006">
    <property type="entry name" value="CheY-like_superfamily"/>
</dbReference>
<dbReference type="Pfam" id="PF03924">
    <property type="entry name" value="CHASE"/>
    <property type="match status" value="1"/>
</dbReference>
<evidence type="ECO:0000256" key="15">
    <source>
        <dbReference type="ARBA" id="ARBA00068150"/>
    </source>
</evidence>
<dbReference type="SUPFAM" id="SSF52172">
    <property type="entry name" value="CheY-like"/>
    <property type="match status" value="1"/>
</dbReference>
<dbReference type="PANTHER" id="PTHR45339:SF5">
    <property type="entry name" value="HISTIDINE KINASE"/>
    <property type="match status" value="1"/>
</dbReference>
<dbReference type="Pfam" id="PF00072">
    <property type="entry name" value="Response_reg"/>
    <property type="match status" value="1"/>
</dbReference>
<evidence type="ECO:0000256" key="11">
    <source>
        <dbReference type="ARBA" id="ARBA00022989"/>
    </source>
</evidence>
<gene>
    <name evidence="24" type="ORF">DFR50_10648</name>
</gene>
<keyword evidence="5 16" id="KW-0597">Phosphoprotein</keyword>
<evidence type="ECO:0000256" key="12">
    <source>
        <dbReference type="ARBA" id="ARBA00023012"/>
    </source>
</evidence>